<gene>
    <name evidence="7" type="ORF">K7B09_04615</name>
</gene>
<dbReference type="InterPro" id="IPR036641">
    <property type="entry name" value="HPT_dom_sf"/>
</dbReference>
<evidence type="ECO:0000313" key="8">
    <source>
        <dbReference type="Proteomes" id="UP001430290"/>
    </source>
</evidence>
<feature type="domain" description="HPt" evidence="6">
    <location>
        <begin position="146"/>
        <end position="230"/>
    </location>
</feature>
<dbReference type="Proteomes" id="UP001430290">
    <property type="component" value="Unassembled WGS sequence"/>
</dbReference>
<dbReference type="InterPro" id="IPR050595">
    <property type="entry name" value="Bact_response_regulator"/>
</dbReference>
<dbReference type="RefSeq" id="WP_223627254.1">
    <property type="nucleotide sequence ID" value="NZ_JAIQDJ010000001.1"/>
</dbReference>
<proteinExistence type="predicted"/>
<feature type="modified residue" description="4-aspartylphosphate" evidence="4">
    <location>
        <position position="59"/>
    </location>
</feature>
<feature type="domain" description="Response regulatory" evidence="5">
    <location>
        <begin position="10"/>
        <end position="124"/>
    </location>
</feature>
<organism evidence="7 8">
    <name type="scientific">Thermomonas beijingensis</name>
    <dbReference type="NCBI Taxonomy" id="2872701"/>
    <lineage>
        <taxon>Bacteria</taxon>
        <taxon>Pseudomonadati</taxon>
        <taxon>Pseudomonadota</taxon>
        <taxon>Gammaproteobacteria</taxon>
        <taxon>Lysobacterales</taxon>
        <taxon>Lysobacteraceae</taxon>
        <taxon>Thermomonas</taxon>
    </lineage>
</organism>
<dbReference type="InterPro" id="IPR011006">
    <property type="entry name" value="CheY-like_superfamily"/>
</dbReference>
<dbReference type="InterPro" id="IPR008207">
    <property type="entry name" value="Sig_transdc_His_kin_Hpt_dom"/>
</dbReference>
<sequence length="230" mass="23937">MNQLPSTPPRLLLVEDDPVSAAFLHAAATAFPATVVVAGTLAEAEQACIQQPFDLLLIDANLPDGHGGELLQRLLQRGIHTPALAHTAAATAASCAALQACGFVEVLCKPIPLASLHAALQRHLPAGLQRPVLWDDATALAALGGNPEHVTALRALFLQELPAQQARILDAAKHGDATTVRAELHKLSASCGFVGAAQLAQAVQALRAAPLDTDATRALDIAIQQTLLSR</sequence>
<keyword evidence="2" id="KW-0902">Two-component regulatory system</keyword>
<evidence type="ECO:0000256" key="4">
    <source>
        <dbReference type="PROSITE-ProRule" id="PRU00169"/>
    </source>
</evidence>
<feature type="modified residue" description="Phosphohistidine" evidence="3">
    <location>
        <position position="185"/>
    </location>
</feature>
<dbReference type="Pfam" id="PF00072">
    <property type="entry name" value="Response_reg"/>
    <property type="match status" value="1"/>
</dbReference>
<dbReference type="SUPFAM" id="SSF47226">
    <property type="entry name" value="Histidine-containing phosphotransfer domain, HPT domain"/>
    <property type="match status" value="1"/>
</dbReference>
<dbReference type="Pfam" id="PF01627">
    <property type="entry name" value="Hpt"/>
    <property type="match status" value="1"/>
</dbReference>
<reference evidence="7" key="1">
    <citation type="submission" date="2021-09" db="EMBL/GenBank/DDBJ databases">
        <authorList>
            <person name="Wu T."/>
            <person name="Guo S.Z."/>
        </authorList>
    </citation>
    <scope>NUCLEOTIDE SEQUENCE</scope>
    <source>
        <strain evidence="7">RSS-23</strain>
    </source>
</reference>
<dbReference type="EMBL" id="JAIQDJ010000001">
    <property type="protein sequence ID" value="MBZ4185608.1"/>
    <property type="molecule type" value="Genomic_DNA"/>
</dbReference>
<dbReference type="PROSITE" id="PS50110">
    <property type="entry name" value="RESPONSE_REGULATORY"/>
    <property type="match status" value="1"/>
</dbReference>
<dbReference type="SMART" id="SM00448">
    <property type="entry name" value="REC"/>
    <property type="match status" value="1"/>
</dbReference>
<evidence type="ECO:0000259" key="6">
    <source>
        <dbReference type="PROSITE" id="PS50894"/>
    </source>
</evidence>
<dbReference type="InterPro" id="IPR001789">
    <property type="entry name" value="Sig_transdc_resp-reg_receiver"/>
</dbReference>
<evidence type="ECO:0000259" key="5">
    <source>
        <dbReference type="PROSITE" id="PS50110"/>
    </source>
</evidence>
<evidence type="ECO:0000313" key="7">
    <source>
        <dbReference type="EMBL" id="MBZ4185608.1"/>
    </source>
</evidence>
<keyword evidence="8" id="KW-1185">Reference proteome</keyword>
<name>A0ABS7TCM0_9GAMM</name>
<accession>A0ABS7TCM0</accession>
<evidence type="ECO:0000256" key="1">
    <source>
        <dbReference type="ARBA" id="ARBA00022553"/>
    </source>
</evidence>
<dbReference type="SUPFAM" id="SSF52172">
    <property type="entry name" value="CheY-like"/>
    <property type="match status" value="1"/>
</dbReference>
<dbReference type="Gene3D" id="3.40.50.2300">
    <property type="match status" value="1"/>
</dbReference>
<dbReference type="PROSITE" id="PS50894">
    <property type="entry name" value="HPT"/>
    <property type="match status" value="1"/>
</dbReference>
<dbReference type="PANTHER" id="PTHR44591:SF21">
    <property type="entry name" value="TWO-COMPONENT RESPONSE REGULATOR"/>
    <property type="match status" value="1"/>
</dbReference>
<keyword evidence="1 4" id="KW-0597">Phosphoprotein</keyword>
<protein>
    <submittedName>
        <fullName evidence="7">Response regulator</fullName>
    </submittedName>
</protein>
<evidence type="ECO:0000256" key="3">
    <source>
        <dbReference type="PROSITE-ProRule" id="PRU00110"/>
    </source>
</evidence>
<dbReference type="PANTHER" id="PTHR44591">
    <property type="entry name" value="STRESS RESPONSE REGULATOR PROTEIN 1"/>
    <property type="match status" value="1"/>
</dbReference>
<comment type="caution">
    <text evidence="7">The sequence shown here is derived from an EMBL/GenBank/DDBJ whole genome shotgun (WGS) entry which is preliminary data.</text>
</comment>
<dbReference type="Gene3D" id="1.20.120.160">
    <property type="entry name" value="HPT domain"/>
    <property type="match status" value="1"/>
</dbReference>
<evidence type="ECO:0000256" key="2">
    <source>
        <dbReference type="ARBA" id="ARBA00023012"/>
    </source>
</evidence>